<reference evidence="1 2" key="1">
    <citation type="submission" date="2021-03" db="EMBL/GenBank/DDBJ databases">
        <title>Novel species identification of genus Shewanella.</title>
        <authorList>
            <person name="Liu G."/>
            <person name="Zhang Q."/>
        </authorList>
    </citation>
    <scope>NUCLEOTIDE SEQUENCE [LARGE SCALE GENOMIC DNA]</scope>
    <source>
        <strain evidence="1 2">FJAT-51800</strain>
    </source>
</reference>
<dbReference type="Proteomes" id="UP000662770">
    <property type="component" value="Chromosome"/>
</dbReference>
<organism evidence="1 2">
    <name type="scientific">Shewanella avicenniae</name>
    <dbReference type="NCBI Taxonomy" id="2814294"/>
    <lineage>
        <taxon>Bacteria</taxon>
        <taxon>Pseudomonadati</taxon>
        <taxon>Pseudomonadota</taxon>
        <taxon>Gammaproteobacteria</taxon>
        <taxon>Alteromonadales</taxon>
        <taxon>Shewanellaceae</taxon>
        <taxon>Shewanella</taxon>
    </lineage>
</organism>
<sequence>MTLQQQKYGIVAALNLRGMKVLKLGKGIGDKVITIERPSRDFRRKAVQITESLFGKRQQFYAIRFNGFTIRWDVRD</sequence>
<evidence type="ECO:0000313" key="2">
    <source>
        <dbReference type="Proteomes" id="UP000662770"/>
    </source>
</evidence>
<dbReference type="EMBL" id="CP071503">
    <property type="protein sequence ID" value="QSX32597.1"/>
    <property type="molecule type" value="Genomic_DNA"/>
</dbReference>
<gene>
    <name evidence="1" type="ORF">JYB87_12625</name>
</gene>
<proteinExistence type="predicted"/>
<dbReference type="RefSeq" id="WP_207353838.1">
    <property type="nucleotide sequence ID" value="NZ_CP071503.1"/>
</dbReference>
<protein>
    <submittedName>
        <fullName evidence="1">Uncharacterized protein</fullName>
    </submittedName>
</protein>
<keyword evidence="2" id="KW-1185">Reference proteome</keyword>
<name>A0ABX7QMB6_9GAMM</name>
<evidence type="ECO:0000313" key="1">
    <source>
        <dbReference type="EMBL" id="QSX32597.1"/>
    </source>
</evidence>
<accession>A0ABX7QMB6</accession>